<protein>
    <submittedName>
        <fullName evidence="2">Uncharacterized protein</fullName>
    </submittedName>
</protein>
<sequence length="99" mass="11347">MPCQKRKKGSRIRRRFLGRAPTRWTADLDKIAEATGRQDRVHLKRLTNIDIEQFECEPLKRRRSQPLMDTHQPGGVSNALPAFRKGGHLMGGEVGPRNF</sequence>
<evidence type="ECO:0000313" key="3">
    <source>
        <dbReference type="Proteomes" id="UP000299102"/>
    </source>
</evidence>
<gene>
    <name evidence="2" type="ORF">EVAR_9069_1</name>
</gene>
<comment type="caution">
    <text evidence="2">The sequence shown here is derived from an EMBL/GenBank/DDBJ whole genome shotgun (WGS) entry which is preliminary data.</text>
</comment>
<dbReference type="Proteomes" id="UP000299102">
    <property type="component" value="Unassembled WGS sequence"/>
</dbReference>
<accession>A0A4C1TW38</accession>
<name>A0A4C1TW38_EUMVA</name>
<evidence type="ECO:0000256" key="1">
    <source>
        <dbReference type="SAM" id="MobiDB-lite"/>
    </source>
</evidence>
<reference evidence="2 3" key="1">
    <citation type="journal article" date="2019" name="Commun. Biol.">
        <title>The bagworm genome reveals a unique fibroin gene that provides high tensile strength.</title>
        <authorList>
            <person name="Kono N."/>
            <person name="Nakamura H."/>
            <person name="Ohtoshi R."/>
            <person name="Tomita M."/>
            <person name="Numata K."/>
            <person name="Arakawa K."/>
        </authorList>
    </citation>
    <scope>NUCLEOTIDE SEQUENCE [LARGE SCALE GENOMIC DNA]</scope>
</reference>
<feature type="region of interest" description="Disordered" evidence="1">
    <location>
        <begin position="62"/>
        <end position="99"/>
    </location>
</feature>
<proteinExistence type="predicted"/>
<keyword evidence="3" id="KW-1185">Reference proteome</keyword>
<evidence type="ECO:0000313" key="2">
    <source>
        <dbReference type="EMBL" id="GBP18227.1"/>
    </source>
</evidence>
<feature type="compositionally biased region" description="Gly residues" evidence="1">
    <location>
        <begin position="88"/>
        <end position="99"/>
    </location>
</feature>
<dbReference type="AlphaFoldDB" id="A0A4C1TW38"/>
<dbReference type="EMBL" id="BGZK01000094">
    <property type="protein sequence ID" value="GBP18227.1"/>
    <property type="molecule type" value="Genomic_DNA"/>
</dbReference>
<organism evidence="2 3">
    <name type="scientific">Eumeta variegata</name>
    <name type="common">Bagworm moth</name>
    <name type="synonym">Eumeta japonica</name>
    <dbReference type="NCBI Taxonomy" id="151549"/>
    <lineage>
        <taxon>Eukaryota</taxon>
        <taxon>Metazoa</taxon>
        <taxon>Ecdysozoa</taxon>
        <taxon>Arthropoda</taxon>
        <taxon>Hexapoda</taxon>
        <taxon>Insecta</taxon>
        <taxon>Pterygota</taxon>
        <taxon>Neoptera</taxon>
        <taxon>Endopterygota</taxon>
        <taxon>Lepidoptera</taxon>
        <taxon>Glossata</taxon>
        <taxon>Ditrysia</taxon>
        <taxon>Tineoidea</taxon>
        <taxon>Psychidae</taxon>
        <taxon>Oiketicinae</taxon>
        <taxon>Eumeta</taxon>
    </lineage>
</organism>